<dbReference type="GeneID" id="87891620"/>
<reference evidence="1 2" key="1">
    <citation type="journal article" date="2023" name="bioRxiv">
        <title>High-quality genome assemblies of four members of thePodospora anserinaspecies complex.</title>
        <authorList>
            <person name="Ament-Velasquez S.L."/>
            <person name="Vogan A.A."/>
            <person name="Wallerman O."/>
            <person name="Hartmann F."/>
            <person name="Gautier V."/>
            <person name="Silar P."/>
            <person name="Giraud T."/>
            <person name="Johannesson H."/>
        </authorList>
    </citation>
    <scope>NUCLEOTIDE SEQUENCE [LARGE SCALE GENOMIC DNA]</scope>
    <source>
        <strain evidence="1 2">CBS 112042</strain>
    </source>
</reference>
<proteinExistence type="predicted"/>
<name>A0ABR0FL79_9PEZI</name>
<keyword evidence="2" id="KW-1185">Reference proteome</keyword>
<dbReference type="RefSeq" id="XP_062733048.1">
    <property type="nucleotide sequence ID" value="XM_062872448.1"/>
</dbReference>
<dbReference type="Proteomes" id="UP001322138">
    <property type="component" value="Unassembled WGS sequence"/>
</dbReference>
<gene>
    <name evidence="1" type="ORF">QC761_0048880</name>
</gene>
<dbReference type="EMBL" id="JAFFGZ010000005">
    <property type="protein sequence ID" value="KAK4644072.1"/>
    <property type="molecule type" value="Genomic_DNA"/>
</dbReference>
<sequence>MSAEEAVSKRGWIKRYRRRGEQRPEGGAEGVRGWAVAAEDGGVVAAPWLKLVEEEEFEPVLDVGGGLDDGFGEGGAAFAEAGAGAGAWTGGAGILFGGAGHGG</sequence>
<protein>
    <submittedName>
        <fullName evidence="1">Uncharacterized protein</fullName>
    </submittedName>
</protein>
<evidence type="ECO:0000313" key="2">
    <source>
        <dbReference type="Proteomes" id="UP001322138"/>
    </source>
</evidence>
<accession>A0ABR0FL79</accession>
<organism evidence="1 2">
    <name type="scientific">Podospora bellae-mahoneyi</name>
    <dbReference type="NCBI Taxonomy" id="2093777"/>
    <lineage>
        <taxon>Eukaryota</taxon>
        <taxon>Fungi</taxon>
        <taxon>Dikarya</taxon>
        <taxon>Ascomycota</taxon>
        <taxon>Pezizomycotina</taxon>
        <taxon>Sordariomycetes</taxon>
        <taxon>Sordariomycetidae</taxon>
        <taxon>Sordariales</taxon>
        <taxon>Podosporaceae</taxon>
        <taxon>Podospora</taxon>
    </lineage>
</organism>
<comment type="caution">
    <text evidence="1">The sequence shown here is derived from an EMBL/GenBank/DDBJ whole genome shotgun (WGS) entry which is preliminary data.</text>
</comment>
<evidence type="ECO:0000313" key="1">
    <source>
        <dbReference type="EMBL" id="KAK4644072.1"/>
    </source>
</evidence>